<organism evidence="2 3">
    <name type="scientific">Streptomyces lutosisoli</name>
    <dbReference type="NCBI Taxonomy" id="2665721"/>
    <lineage>
        <taxon>Bacteria</taxon>
        <taxon>Bacillati</taxon>
        <taxon>Actinomycetota</taxon>
        <taxon>Actinomycetes</taxon>
        <taxon>Kitasatosporales</taxon>
        <taxon>Streptomycetaceae</taxon>
        <taxon>Streptomyces</taxon>
    </lineage>
</organism>
<dbReference type="InterPro" id="IPR006311">
    <property type="entry name" value="TAT_signal"/>
</dbReference>
<dbReference type="PROSITE" id="PS51318">
    <property type="entry name" value="TAT"/>
    <property type="match status" value="1"/>
</dbReference>
<comment type="caution">
    <text evidence="2">The sequence shown here is derived from an EMBL/GenBank/DDBJ whole genome shotgun (WGS) entry which is preliminary data.</text>
</comment>
<dbReference type="RefSeq" id="WP_381264446.1">
    <property type="nucleotide sequence ID" value="NZ_JBHTBI010000102.1"/>
</dbReference>
<evidence type="ECO:0000256" key="1">
    <source>
        <dbReference type="SAM" id="SignalP"/>
    </source>
</evidence>
<dbReference type="Proteomes" id="UP001596957">
    <property type="component" value="Unassembled WGS sequence"/>
</dbReference>
<proteinExistence type="predicted"/>
<feature type="signal peptide" evidence="1">
    <location>
        <begin position="1"/>
        <end position="31"/>
    </location>
</feature>
<keyword evidence="3" id="KW-1185">Reference proteome</keyword>
<accession>A0ABW2VTV7</accession>
<protein>
    <submittedName>
        <fullName evidence="2">Uncharacterized protein</fullName>
    </submittedName>
</protein>
<name>A0ABW2VTV7_9ACTN</name>
<sequence>MKKLTRRVAVAAFSVAVAGVAVLGAGGTASAATFASAHVQRPAFSVNAGDYRWDHGVGYLLELGYTWDEIRGWHHDGRDEISGR</sequence>
<evidence type="ECO:0000313" key="2">
    <source>
        <dbReference type="EMBL" id="MFD0287903.1"/>
    </source>
</evidence>
<reference evidence="3" key="1">
    <citation type="journal article" date="2019" name="Int. J. Syst. Evol. Microbiol.">
        <title>The Global Catalogue of Microorganisms (GCM) 10K type strain sequencing project: providing services to taxonomists for standard genome sequencing and annotation.</title>
        <authorList>
            <consortium name="The Broad Institute Genomics Platform"/>
            <consortium name="The Broad Institute Genome Sequencing Center for Infectious Disease"/>
            <person name="Wu L."/>
            <person name="Ma J."/>
        </authorList>
    </citation>
    <scope>NUCLEOTIDE SEQUENCE [LARGE SCALE GENOMIC DNA]</scope>
    <source>
        <strain evidence="3">CGMCC 4.7198</strain>
    </source>
</reference>
<feature type="chain" id="PRO_5045575392" evidence="1">
    <location>
        <begin position="32"/>
        <end position="84"/>
    </location>
</feature>
<keyword evidence="1" id="KW-0732">Signal</keyword>
<evidence type="ECO:0000313" key="3">
    <source>
        <dbReference type="Proteomes" id="UP001596957"/>
    </source>
</evidence>
<dbReference type="EMBL" id="JBHTEC010000006">
    <property type="protein sequence ID" value="MFD0287903.1"/>
    <property type="molecule type" value="Genomic_DNA"/>
</dbReference>
<gene>
    <name evidence="2" type="ORF">ACFQZP_41085</name>
</gene>